<dbReference type="Gene3D" id="2.120.10.70">
    <property type="entry name" value="Fucose-specific lectin"/>
    <property type="match status" value="2"/>
</dbReference>
<dbReference type="EMBL" id="LN890656">
    <property type="protein sequence ID" value="CUS05710.1"/>
    <property type="molecule type" value="Genomic_DNA"/>
</dbReference>
<dbReference type="InterPro" id="IPR009030">
    <property type="entry name" value="Growth_fac_rcpt_cys_sf"/>
</dbReference>
<dbReference type="RefSeq" id="WP_157913312.1">
    <property type="nucleotide sequence ID" value="NZ_LN890656.1"/>
</dbReference>
<dbReference type="Pfam" id="PF19403">
    <property type="entry name" value="SpaA_2"/>
    <property type="match status" value="1"/>
</dbReference>
<dbReference type="Proteomes" id="UP000215027">
    <property type="component" value="Chromosome II"/>
</dbReference>
<keyword evidence="3" id="KW-1185">Reference proteome</keyword>
<name>A0A160T9J6_9CHLR</name>
<organism evidence="2 3">
    <name type="scientific">Candidatus Promineifilum breve</name>
    <dbReference type="NCBI Taxonomy" id="1806508"/>
    <lineage>
        <taxon>Bacteria</taxon>
        <taxon>Bacillati</taxon>
        <taxon>Chloroflexota</taxon>
        <taxon>Ardenticatenia</taxon>
        <taxon>Candidatus Promineifilales</taxon>
        <taxon>Candidatus Promineifilaceae</taxon>
        <taxon>Candidatus Promineifilum</taxon>
    </lineage>
</organism>
<dbReference type="SUPFAM" id="SSF57184">
    <property type="entry name" value="Growth factor receptor domain"/>
    <property type="match status" value="1"/>
</dbReference>
<dbReference type="PANTHER" id="PTHR46967:SF1">
    <property type="entry name" value="KERATIN-ASSOCIATED PROTEIN 16-1-LIKE"/>
    <property type="match status" value="1"/>
</dbReference>
<dbReference type="OrthoDB" id="136024at2"/>
<dbReference type="KEGG" id="pbf:CFX0092_B0176"/>
<reference evidence="2" key="1">
    <citation type="submission" date="2016-01" db="EMBL/GenBank/DDBJ databases">
        <authorList>
            <person name="Mcilroy J.S."/>
            <person name="Karst M S."/>
            <person name="Albertsen M."/>
        </authorList>
    </citation>
    <scope>NUCLEOTIDE SEQUENCE</scope>
    <source>
        <strain evidence="2">Cfx-K</strain>
    </source>
</reference>
<dbReference type="PANTHER" id="PTHR46967">
    <property type="entry name" value="INSULIN-LIKE GROWTH FACTOR BINDING PROTEIN,N-TERMINAL"/>
    <property type="match status" value="1"/>
</dbReference>
<evidence type="ECO:0000313" key="3">
    <source>
        <dbReference type="Proteomes" id="UP000215027"/>
    </source>
</evidence>
<dbReference type="Gene3D" id="2.10.50.10">
    <property type="entry name" value="Tumor Necrosis Factor Receptor, subunit A, domain 2"/>
    <property type="match status" value="1"/>
</dbReference>
<feature type="domain" description="SpaA-like prealbumin fold" evidence="1">
    <location>
        <begin position="368"/>
        <end position="456"/>
    </location>
</feature>
<accession>A0A160T9J6</accession>
<sequence length="799" mass="84972">MASSRRWYGIRAARPRRAAFLLALLLCLLLPAAAVLALTWNTETVDSTGDMGKFTSLVLDAAGRPRISYFDDTNDDLKYAAWNGTSWDVATVDSTGDVGYYTSLALDAAGRPRISYYDATNDELKYATWNGTSWVLETVDSAGQVGYHTSLALDSAGLPHISYLDVVNGDLKYAAWNGTSWDVATVDSAGNVGRYTSLALDAAGRPRISYFDETNLDLKYAAWNGTSWDLATVDSAGNVGFFTSLALDAAGMPRISYFDDTDDDLRYAAWDGASWDIETVDSAGYVGRDSSLALDATGRPRISYEDGSNRVLKYAAWNGASWDVEIVDSAWQVGWYTSLALDACDNPRISYLDITNDDLKYAAAGECAAQLTIVKAVTGDGAPSDWSFGFTGDVDVFSLTDEDPYVTYSNVTPGVVAVNETNPPGYATAALCTNGDSATDGNLSVTLNPGIPVSCTFTNTICQPGYFDTAATWACAPAGPGYFVATVGAAAQVACAPGTYQPSSGAVSCLQADAGYYATGPAATAQTACPEGTTSPAGSDSIEDCVLIPPPVSLLYIAPNRNNGMVDGVAYMDEDIIVNTLGTADWAMYFDGSDVGITKNLTDFTFTADDCLLMTFNGNQNVPGVGLVKPQDLVKFCPTATGTNTAGTFTMYFDGSDVGLDASSEVIDAVEVLPNGDLVISTKDKFNVPGSPLLKGQKNDLLLFDATSYGATTLGTWSLYFNNTQVAGLKKENIISLYIDGAGDKYVSFWDAYPNVGGLAGNENDILIFHPNNTVTKFWDGSDWGYTGRVHGLHIAPEN</sequence>
<gene>
    <name evidence="2" type="ORF">CFX0092_B0176</name>
</gene>
<proteinExistence type="predicted"/>
<dbReference type="SMART" id="SM01411">
    <property type="entry name" value="Ephrin_rec_like"/>
    <property type="match status" value="1"/>
</dbReference>
<dbReference type="SUPFAM" id="SSF89372">
    <property type="entry name" value="Fucose-specific lectin"/>
    <property type="match status" value="1"/>
</dbReference>
<evidence type="ECO:0000313" key="2">
    <source>
        <dbReference type="EMBL" id="CUS05710.1"/>
    </source>
</evidence>
<protein>
    <recommendedName>
        <fullName evidence="1">SpaA-like prealbumin fold domain-containing protein</fullName>
    </recommendedName>
</protein>
<dbReference type="AlphaFoldDB" id="A0A160T9J6"/>
<dbReference type="InterPro" id="IPR045826">
    <property type="entry name" value="SpaA_PFL_dom_2"/>
</dbReference>
<evidence type="ECO:0000259" key="1">
    <source>
        <dbReference type="Pfam" id="PF19403"/>
    </source>
</evidence>